<dbReference type="Pfam" id="PF01522">
    <property type="entry name" value="Polysacc_deac_1"/>
    <property type="match status" value="1"/>
</dbReference>
<dbReference type="OrthoDB" id="3864432at2"/>
<dbReference type="Proteomes" id="UP000239209">
    <property type="component" value="Unassembled WGS sequence"/>
</dbReference>
<reference evidence="4 5" key="1">
    <citation type="submission" date="2018-03" db="EMBL/GenBank/DDBJ databases">
        <title>Genomic Encyclopedia of Archaeal and Bacterial Type Strains, Phase II (KMG-II): from individual species to whole genera.</title>
        <authorList>
            <person name="Goeker M."/>
        </authorList>
    </citation>
    <scope>NUCLEOTIDE SEQUENCE [LARGE SCALE GENOMIC DNA]</scope>
    <source>
        <strain evidence="4 5">DSM 45348</strain>
    </source>
</reference>
<dbReference type="PROSITE" id="PS51677">
    <property type="entry name" value="NODB"/>
    <property type="match status" value="1"/>
</dbReference>
<evidence type="ECO:0000259" key="3">
    <source>
        <dbReference type="PROSITE" id="PS51677"/>
    </source>
</evidence>
<dbReference type="InterPro" id="IPR002509">
    <property type="entry name" value="NODB_dom"/>
</dbReference>
<dbReference type="PANTHER" id="PTHR10587">
    <property type="entry name" value="GLYCOSYL TRANSFERASE-RELATED"/>
    <property type="match status" value="1"/>
</dbReference>
<evidence type="ECO:0000313" key="5">
    <source>
        <dbReference type="Proteomes" id="UP000239209"/>
    </source>
</evidence>
<accession>A0A2T0S3J2</accession>
<dbReference type="Gene3D" id="3.20.20.370">
    <property type="entry name" value="Glycoside hydrolase/deacetylase"/>
    <property type="match status" value="1"/>
</dbReference>
<keyword evidence="2" id="KW-0732">Signal</keyword>
<evidence type="ECO:0000256" key="1">
    <source>
        <dbReference type="SAM" id="MobiDB-lite"/>
    </source>
</evidence>
<dbReference type="PROSITE" id="PS51257">
    <property type="entry name" value="PROKAR_LIPOPROTEIN"/>
    <property type="match status" value="1"/>
</dbReference>
<proteinExistence type="predicted"/>
<name>A0A2T0S3J2_9ACTN</name>
<dbReference type="SUPFAM" id="SSF88713">
    <property type="entry name" value="Glycoside hydrolase/deacetylase"/>
    <property type="match status" value="1"/>
</dbReference>
<dbReference type="PANTHER" id="PTHR10587:SF137">
    <property type="entry name" value="4-DEOXY-4-FORMAMIDO-L-ARABINOSE-PHOSPHOUNDECAPRENOL DEFORMYLASE ARND-RELATED"/>
    <property type="match status" value="1"/>
</dbReference>
<protein>
    <submittedName>
        <fullName evidence="4">Peptidoglycan/xylan/chitin deacetylase (PgdA/CDA1 family)</fullName>
    </submittedName>
</protein>
<feature type="compositionally biased region" description="Low complexity" evidence="1">
    <location>
        <begin position="33"/>
        <end position="73"/>
    </location>
</feature>
<keyword evidence="5" id="KW-1185">Reference proteome</keyword>
<feature type="chain" id="PRO_5015783950" evidence="2">
    <location>
        <begin position="25"/>
        <end position="287"/>
    </location>
</feature>
<feature type="signal peptide" evidence="2">
    <location>
        <begin position="1"/>
        <end position="24"/>
    </location>
</feature>
<dbReference type="RefSeq" id="WP_106128078.1">
    <property type="nucleotide sequence ID" value="NZ_PVZG01000009.1"/>
</dbReference>
<dbReference type="AlphaFoldDB" id="A0A2T0S3J2"/>
<gene>
    <name evidence="4" type="ORF">CLV70_109128</name>
</gene>
<comment type="caution">
    <text evidence="4">The sequence shown here is derived from an EMBL/GenBank/DDBJ whole genome shotgun (WGS) entry which is preliminary data.</text>
</comment>
<organism evidence="4 5">
    <name type="scientific">Pseudosporangium ferrugineum</name>
    <dbReference type="NCBI Taxonomy" id="439699"/>
    <lineage>
        <taxon>Bacteria</taxon>
        <taxon>Bacillati</taxon>
        <taxon>Actinomycetota</taxon>
        <taxon>Actinomycetes</taxon>
        <taxon>Micromonosporales</taxon>
        <taxon>Micromonosporaceae</taxon>
        <taxon>Pseudosporangium</taxon>
    </lineage>
</organism>
<evidence type="ECO:0000256" key="2">
    <source>
        <dbReference type="SAM" id="SignalP"/>
    </source>
</evidence>
<feature type="domain" description="NodB homology" evidence="3">
    <location>
        <begin position="98"/>
        <end position="287"/>
    </location>
</feature>
<dbReference type="GO" id="GO:0016810">
    <property type="term" value="F:hydrolase activity, acting on carbon-nitrogen (but not peptide) bonds"/>
    <property type="evidence" value="ECO:0007669"/>
    <property type="project" value="InterPro"/>
</dbReference>
<dbReference type="CDD" id="cd10917">
    <property type="entry name" value="CE4_NodB_like_6s_7s"/>
    <property type="match status" value="1"/>
</dbReference>
<evidence type="ECO:0000313" key="4">
    <source>
        <dbReference type="EMBL" id="PRY27972.1"/>
    </source>
</evidence>
<dbReference type="GO" id="GO:0005975">
    <property type="term" value="P:carbohydrate metabolic process"/>
    <property type="evidence" value="ECO:0007669"/>
    <property type="project" value="InterPro"/>
</dbReference>
<feature type="region of interest" description="Disordered" evidence="1">
    <location>
        <begin position="33"/>
        <end position="92"/>
    </location>
</feature>
<dbReference type="EMBL" id="PVZG01000009">
    <property type="protein sequence ID" value="PRY27972.1"/>
    <property type="molecule type" value="Genomic_DNA"/>
</dbReference>
<dbReference type="InterPro" id="IPR050248">
    <property type="entry name" value="Polysacc_deacetylase_ArnD"/>
</dbReference>
<dbReference type="InterPro" id="IPR011330">
    <property type="entry name" value="Glyco_hydro/deAcase_b/a-brl"/>
</dbReference>
<sequence>MRTLMIGVALAGLLGLAGCGTAVATEGRPSWVAAAPAAPSPSASRPPEVVVSQSPSHSPAHSASPSHVPASVVTERAPHKKKRHQDGPADSLMKTGQAGVALTFDDGPDPVQTPKMLDLLARTHVKATFCLVGQNVAAHPDLVRRIAAEGHTLCNHSWRHSLTLGRQKPSVIRADLQRTNDAIRAAVPGATIGYMRAPGGNFTPAFVAEARKLGMTSIYWQVDPRDWEHRPGEPDGAHEAKVIRAVKKHVGKGAIVLSHDYGQPDTIRAYEKLIPWLKQRYTLIALP</sequence>